<evidence type="ECO:0000313" key="3">
    <source>
        <dbReference type="EMBL" id="OOK74610.1"/>
    </source>
</evidence>
<dbReference type="SUPFAM" id="SSF51445">
    <property type="entry name" value="(Trans)glycosidases"/>
    <property type="match status" value="1"/>
</dbReference>
<dbReference type="CDD" id="cd06543">
    <property type="entry name" value="GH18_PF-ChiA-like"/>
    <property type="match status" value="1"/>
</dbReference>
<feature type="compositionally biased region" description="Gly residues" evidence="1">
    <location>
        <begin position="469"/>
        <end position="483"/>
    </location>
</feature>
<dbReference type="PANTHER" id="PTHR42976">
    <property type="entry name" value="BIFUNCTIONAL CHITINASE/LYSOZYME-RELATED"/>
    <property type="match status" value="1"/>
</dbReference>
<dbReference type="GO" id="GO:0030247">
    <property type="term" value="F:polysaccharide binding"/>
    <property type="evidence" value="ECO:0007669"/>
    <property type="project" value="UniProtKB-UniRule"/>
</dbReference>
<dbReference type="Gene3D" id="3.20.20.80">
    <property type="entry name" value="Glycosidases"/>
    <property type="match status" value="1"/>
</dbReference>
<sequence>MTFVIAAPEIISSAVSDLADVDSALSAANTAAAVPTTTVLAAGADEVSAAIASLFAGYARDYQSLSAQAATFYQKFVQALSGAGNSYAVAEAVNASIVQTIEQDLLGLINAPALALLHRPLIGDGTDGAAGSGQNGGPGGLLFGNGGNGGSGAPGLPGGRAVMPDWSATVARAVRAGTPCSMPRGCRPATAGPAAPAATAGCGTATAVTAVTAATASTAARVGPAGKVRHCGVIRAPTALTARAPAAAPPAPARMAVPPVGAPAPAAAPPAPAPAPAAAPPAPARMAVPPVGHRHRRRHHRHRHRWRYHRWGTGTGTDGGTSTGIAATYSMGSQWDNGFTGSYTITNSGATSQTNWQLQFDLPANESVTGVWNGQVAQSGTQYVITPASWNQTIAPGSSVTVGFEATRTGAYSPPTNLLINGQPVAGARGLAPGPAAPAPGVPVLGAPAPGHRHRWDWHRWDRHRRDGNGGTGTGGTGTGGSTSGQYSPYVDITLYPGPNGYDFSSAAQAGVKNATLAFITADPNGQAAWGGYSAFDVTGGSQSSFINNQIANMHSAGINGTISFGGAAGTDLSAVSGQTPTALEQQFLSVVNTYKIYHLDFDVEGALQGNTQALTTQAKAIALLQQQEAANGTPVTVSYTLPVLPTGLVPGQGGGLNVLQIATANGVNISRVNIMAMDYGPGFDQPGNPGMGTYAIDAATATHGQLMTLYPSLTSEQAWSMLGVTPLIGINDDPSEVFTLADAQQLTTFAVQNHIGELSMWELPRDTTGTLGAVDAVDGSGVAQTPFEFSKIFEQIEAGSQL</sequence>
<dbReference type="Gene3D" id="1.10.287.850">
    <property type="entry name" value="HP0062-like domain"/>
    <property type="match status" value="1"/>
</dbReference>
<dbReference type="InterPro" id="IPR052750">
    <property type="entry name" value="GH18_Chitinase"/>
</dbReference>
<evidence type="ECO:0000259" key="2">
    <source>
        <dbReference type="PROSITE" id="PS51173"/>
    </source>
</evidence>
<dbReference type="GO" id="GO:0005975">
    <property type="term" value="P:carbohydrate metabolic process"/>
    <property type="evidence" value="ECO:0007669"/>
    <property type="project" value="InterPro"/>
</dbReference>
<dbReference type="Pfam" id="PF00934">
    <property type="entry name" value="PE"/>
    <property type="match status" value="1"/>
</dbReference>
<feature type="domain" description="CBM2" evidence="2">
    <location>
        <begin position="318"/>
        <end position="428"/>
    </location>
</feature>
<dbReference type="Proteomes" id="UP000188532">
    <property type="component" value="Unassembled WGS sequence"/>
</dbReference>
<reference evidence="3 4" key="1">
    <citation type="submission" date="2017-02" db="EMBL/GenBank/DDBJ databases">
        <title>Complete genome sequences of Mycobacterium kansasii strains isolated from rhesus macaques.</title>
        <authorList>
            <person name="Panda A."/>
            <person name="Nagaraj S."/>
            <person name="Zhao X."/>
            <person name="Tettelin H."/>
            <person name="Detolla L.J."/>
        </authorList>
    </citation>
    <scope>NUCLEOTIDE SEQUENCE [LARGE SCALE GENOMIC DNA]</scope>
    <source>
        <strain evidence="3 4">11-3469</strain>
    </source>
</reference>
<proteinExistence type="predicted"/>
<feature type="region of interest" description="Disordered" evidence="1">
    <location>
        <begin position="462"/>
        <end position="486"/>
    </location>
</feature>
<dbReference type="SUPFAM" id="SSF140459">
    <property type="entry name" value="PE/PPE dimer-like"/>
    <property type="match status" value="1"/>
</dbReference>
<organism evidence="3 4">
    <name type="scientific">Mycobacterium kansasii</name>
    <dbReference type="NCBI Taxonomy" id="1768"/>
    <lineage>
        <taxon>Bacteria</taxon>
        <taxon>Bacillati</taxon>
        <taxon>Actinomycetota</taxon>
        <taxon>Actinomycetes</taxon>
        <taxon>Mycobacteriales</taxon>
        <taxon>Mycobacteriaceae</taxon>
        <taxon>Mycobacterium</taxon>
    </lineage>
</organism>
<dbReference type="Pfam" id="PF00553">
    <property type="entry name" value="CBM_2"/>
    <property type="match status" value="1"/>
</dbReference>
<accession>A0A1V3X635</accession>
<evidence type="ECO:0000256" key="1">
    <source>
        <dbReference type="SAM" id="MobiDB-lite"/>
    </source>
</evidence>
<dbReference type="SMART" id="SM00637">
    <property type="entry name" value="CBD_II"/>
    <property type="match status" value="1"/>
</dbReference>
<name>A0A1V3X635_MYCKA</name>
<dbReference type="GO" id="GO:0004553">
    <property type="term" value="F:hydrolase activity, hydrolyzing O-glycosyl compounds"/>
    <property type="evidence" value="ECO:0007669"/>
    <property type="project" value="InterPro"/>
</dbReference>
<dbReference type="STRING" id="1768.B1T50_09790"/>
<dbReference type="AlphaFoldDB" id="A0A1V3X635"/>
<dbReference type="InterPro" id="IPR000084">
    <property type="entry name" value="PE-PGRS_N"/>
</dbReference>
<dbReference type="PROSITE" id="PS51173">
    <property type="entry name" value="CBM2"/>
    <property type="match status" value="1"/>
</dbReference>
<dbReference type="PANTHER" id="PTHR42976:SF1">
    <property type="entry name" value="GH18 DOMAIN-CONTAINING PROTEIN-RELATED"/>
    <property type="match status" value="1"/>
</dbReference>
<dbReference type="InterPro" id="IPR038332">
    <property type="entry name" value="PPE_sf"/>
</dbReference>
<feature type="region of interest" description="Disordered" evidence="1">
    <location>
        <begin position="263"/>
        <end position="283"/>
    </location>
</feature>
<dbReference type="InterPro" id="IPR008965">
    <property type="entry name" value="CBM2/CBM3_carb-bd_dom_sf"/>
</dbReference>
<dbReference type="InterPro" id="IPR017853">
    <property type="entry name" value="GH"/>
</dbReference>
<gene>
    <name evidence="3" type="ORF">BZL29_4199</name>
</gene>
<comment type="caution">
    <text evidence="3">The sequence shown here is derived from an EMBL/GenBank/DDBJ whole genome shotgun (WGS) entry which is preliminary data.</text>
</comment>
<dbReference type="InterPro" id="IPR001919">
    <property type="entry name" value="CBD2"/>
</dbReference>
<dbReference type="Gene3D" id="2.60.40.290">
    <property type="match status" value="1"/>
</dbReference>
<dbReference type="SUPFAM" id="SSF49384">
    <property type="entry name" value="Carbohydrate-binding domain"/>
    <property type="match status" value="1"/>
</dbReference>
<dbReference type="InterPro" id="IPR012291">
    <property type="entry name" value="CBM2_carb-bd_dom_sf"/>
</dbReference>
<dbReference type="EMBL" id="MVBN01000004">
    <property type="protein sequence ID" value="OOK74610.1"/>
    <property type="molecule type" value="Genomic_DNA"/>
</dbReference>
<evidence type="ECO:0000313" key="4">
    <source>
        <dbReference type="Proteomes" id="UP000188532"/>
    </source>
</evidence>
<feature type="region of interest" description="Disordered" evidence="1">
    <location>
        <begin position="128"/>
        <end position="155"/>
    </location>
</feature>
<protein>
    <submittedName>
        <fullName evidence="3">PE family protein</fullName>
    </submittedName>
</protein>